<keyword evidence="2" id="KW-1185">Reference proteome</keyword>
<gene>
    <name evidence="1" type="ORF">E2C01_098869</name>
</gene>
<dbReference type="EMBL" id="VSRR010135346">
    <property type="protein sequence ID" value="MPD03244.1"/>
    <property type="molecule type" value="Genomic_DNA"/>
</dbReference>
<comment type="caution">
    <text evidence="1">The sequence shown here is derived from an EMBL/GenBank/DDBJ whole genome shotgun (WGS) entry which is preliminary data.</text>
</comment>
<proteinExistence type="predicted"/>
<protein>
    <submittedName>
        <fullName evidence="1">Uncharacterized protein</fullName>
    </submittedName>
</protein>
<reference evidence="1 2" key="1">
    <citation type="submission" date="2019-05" db="EMBL/GenBank/DDBJ databases">
        <title>Another draft genome of Portunus trituberculatus and its Hox gene families provides insights of decapod evolution.</title>
        <authorList>
            <person name="Jeong J.-H."/>
            <person name="Song I."/>
            <person name="Kim S."/>
            <person name="Choi T."/>
            <person name="Kim D."/>
            <person name="Ryu S."/>
            <person name="Kim W."/>
        </authorList>
    </citation>
    <scope>NUCLEOTIDE SEQUENCE [LARGE SCALE GENOMIC DNA]</scope>
    <source>
        <tissue evidence="1">Muscle</tissue>
    </source>
</reference>
<organism evidence="1 2">
    <name type="scientific">Portunus trituberculatus</name>
    <name type="common">Swimming crab</name>
    <name type="synonym">Neptunus trituberculatus</name>
    <dbReference type="NCBI Taxonomy" id="210409"/>
    <lineage>
        <taxon>Eukaryota</taxon>
        <taxon>Metazoa</taxon>
        <taxon>Ecdysozoa</taxon>
        <taxon>Arthropoda</taxon>
        <taxon>Crustacea</taxon>
        <taxon>Multicrustacea</taxon>
        <taxon>Malacostraca</taxon>
        <taxon>Eumalacostraca</taxon>
        <taxon>Eucarida</taxon>
        <taxon>Decapoda</taxon>
        <taxon>Pleocyemata</taxon>
        <taxon>Brachyura</taxon>
        <taxon>Eubrachyura</taxon>
        <taxon>Portunoidea</taxon>
        <taxon>Portunidae</taxon>
        <taxon>Portuninae</taxon>
        <taxon>Portunus</taxon>
    </lineage>
</organism>
<sequence>MLQRCIRFKERRRRRRSWWEEAEEEKGEKNKDQSVRLVSLSCSVLKNDAQ</sequence>
<evidence type="ECO:0000313" key="2">
    <source>
        <dbReference type="Proteomes" id="UP000324222"/>
    </source>
</evidence>
<dbReference type="Proteomes" id="UP000324222">
    <property type="component" value="Unassembled WGS sequence"/>
</dbReference>
<dbReference type="AlphaFoldDB" id="A0A5B7K9B9"/>
<name>A0A5B7K9B9_PORTR</name>
<evidence type="ECO:0000313" key="1">
    <source>
        <dbReference type="EMBL" id="MPD03244.1"/>
    </source>
</evidence>
<accession>A0A5B7K9B9</accession>